<sequence>MSYHCFEAFKVLARSYLDVDSHPLFDTIRDRMEEVKISPANVAETLMRKSVDEDAGSCIENLIQAMNKAREEASKRAQASTEENVEGEEGKSGARQDEASTDRFEICKNLYTIQNS</sequence>
<name>A0A8K0MZX1_COCNU</name>
<dbReference type="PANTHER" id="PTHR23070">
    <property type="entry name" value="BCS1 AAA-TYPE ATPASE"/>
    <property type="match status" value="1"/>
</dbReference>
<evidence type="ECO:0000256" key="1">
    <source>
        <dbReference type="SAM" id="MobiDB-lite"/>
    </source>
</evidence>
<reference evidence="3" key="2">
    <citation type="submission" date="2019-07" db="EMBL/GenBank/DDBJ databases">
        <authorList>
            <person name="Yang Y."/>
            <person name="Bocs S."/>
            <person name="Baudouin L."/>
        </authorList>
    </citation>
    <scope>NUCLEOTIDE SEQUENCE</scope>
    <source>
        <tissue evidence="3">Spear leaf of Hainan Tall coconut</tissue>
    </source>
</reference>
<dbReference type="AlphaFoldDB" id="A0A8K0MZX1"/>
<proteinExistence type="predicted"/>
<dbReference type="Proteomes" id="UP000797356">
    <property type="component" value="Chromosome 4"/>
</dbReference>
<feature type="domain" description="AAA+ ATPase At3g28540-like C-terminal" evidence="2">
    <location>
        <begin position="5"/>
        <end position="75"/>
    </location>
</feature>
<evidence type="ECO:0000259" key="2">
    <source>
        <dbReference type="Pfam" id="PF25568"/>
    </source>
</evidence>
<protein>
    <submittedName>
        <fullName evidence="3">Putative AAA-ATPase ASD, mitochondrial</fullName>
    </submittedName>
</protein>
<organism evidence="3 4">
    <name type="scientific">Cocos nucifera</name>
    <name type="common">Coconut palm</name>
    <dbReference type="NCBI Taxonomy" id="13894"/>
    <lineage>
        <taxon>Eukaryota</taxon>
        <taxon>Viridiplantae</taxon>
        <taxon>Streptophyta</taxon>
        <taxon>Embryophyta</taxon>
        <taxon>Tracheophyta</taxon>
        <taxon>Spermatophyta</taxon>
        <taxon>Magnoliopsida</taxon>
        <taxon>Liliopsida</taxon>
        <taxon>Arecaceae</taxon>
        <taxon>Arecoideae</taxon>
        <taxon>Cocoseae</taxon>
        <taxon>Attaleinae</taxon>
        <taxon>Cocos</taxon>
    </lineage>
</organism>
<evidence type="ECO:0000313" key="3">
    <source>
        <dbReference type="EMBL" id="KAG1338510.1"/>
    </source>
</evidence>
<dbReference type="EMBL" id="CM017875">
    <property type="protein sequence ID" value="KAG1338510.1"/>
    <property type="molecule type" value="Genomic_DNA"/>
</dbReference>
<accession>A0A8K0MZX1</accession>
<feature type="compositionally biased region" description="Basic and acidic residues" evidence="1">
    <location>
        <begin position="88"/>
        <end position="100"/>
    </location>
</feature>
<comment type="caution">
    <text evidence="3">The sequence shown here is derived from an EMBL/GenBank/DDBJ whole genome shotgun (WGS) entry which is preliminary data.</text>
</comment>
<keyword evidence="4" id="KW-1185">Reference proteome</keyword>
<dbReference type="InterPro" id="IPR058017">
    <property type="entry name" value="At3g28540-like_C"/>
</dbReference>
<feature type="region of interest" description="Disordered" evidence="1">
    <location>
        <begin position="69"/>
        <end position="100"/>
    </location>
</feature>
<dbReference type="OrthoDB" id="676321at2759"/>
<dbReference type="InterPro" id="IPR050747">
    <property type="entry name" value="Mitochondrial_chaperone_BCS1"/>
</dbReference>
<gene>
    <name evidence="3" type="ORF">COCNU_04G008160</name>
</gene>
<dbReference type="Gene3D" id="6.10.280.40">
    <property type="match status" value="1"/>
</dbReference>
<reference evidence="3" key="1">
    <citation type="journal article" date="2017" name="Gigascience">
        <title>The genome draft of coconut (Cocos nucifera).</title>
        <authorList>
            <person name="Xiao Y."/>
            <person name="Xu P."/>
            <person name="Fan H."/>
            <person name="Baudouin L."/>
            <person name="Xia W."/>
            <person name="Bocs S."/>
            <person name="Xu J."/>
            <person name="Li Q."/>
            <person name="Guo A."/>
            <person name="Zhou L."/>
            <person name="Li J."/>
            <person name="Wu Y."/>
            <person name="Ma Z."/>
            <person name="Armero A."/>
            <person name="Issali A.E."/>
            <person name="Liu N."/>
            <person name="Peng M."/>
            <person name="Yang Y."/>
        </authorList>
    </citation>
    <scope>NUCLEOTIDE SEQUENCE</scope>
    <source>
        <tissue evidence="3">Spear leaf of Hainan Tall coconut</tissue>
    </source>
</reference>
<evidence type="ECO:0000313" key="4">
    <source>
        <dbReference type="Proteomes" id="UP000797356"/>
    </source>
</evidence>
<dbReference type="Pfam" id="PF25568">
    <property type="entry name" value="AAA_lid_At3g28540"/>
    <property type="match status" value="1"/>
</dbReference>